<dbReference type="EMBL" id="CP020083">
    <property type="protein sequence ID" value="ASR52518.1"/>
    <property type="molecule type" value="Genomic_DNA"/>
</dbReference>
<protein>
    <submittedName>
        <fullName evidence="1">Uncharacterized protein</fullName>
    </submittedName>
</protein>
<gene>
    <name evidence="1" type="ORF">B5J99_14495</name>
</gene>
<keyword evidence="2" id="KW-1185">Reference proteome</keyword>
<accession>A0ABM6M967</accession>
<evidence type="ECO:0000313" key="2">
    <source>
        <dbReference type="Proteomes" id="UP000258016"/>
    </source>
</evidence>
<reference evidence="1 2" key="1">
    <citation type="submission" date="2017-03" db="EMBL/GenBank/DDBJ databases">
        <title>Complete genome sequence of Blastomonas fulva degrading microcsystin LR.</title>
        <authorList>
            <person name="Lee H.-g."/>
            <person name="Jin L."/>
            <person name="oh H.-M."/>
        </authorList>
    </citation>
    <scope>NUCLEOTIDE SEQUENCE [LARGE SCALE GENOMIC DNA]</scope>
    <source>
        <strain evidence="1 2">T2</strain>
    </source>
</reference>
<evidence type="ECO:0000313" key="1">
    <source>
        <dbReference type="EMBL" id="ASR52518.1"/>
    </source>
</evidence>
<sequence>MVALAMSMAQGDPVDSARKSFNACLTTFTNAALEAKKTPADFTKEASSACAAEKTTLMDAMIKSEMQYGGKKADAESYATEETQMIIDSYVGSYGDYLSSNIRHGN</sequence>
<proteinExistence type="predicted"/>
<dbReference type="Proteomes" id="UP000258016">
    <property type="component" value="Chromosome"/>
</dbReference>
<name>A0ABM6M967_9SPHN</name>
<organism evidence="1 2">
    <name type="scientific">Blastomonas fulva</name>
    <dbReference type="NCBI Taxonomy" id="1550728"/>
    <lineage>
        <taxon>Bacteria</taxon>
        <taxon>Pseudomonadati</taxon>
        <taxon>Pseudomonadota</taxon>
        <taxon>Alphaproteobacteria</taxon>
        <taxon>Sphingomonadales</taxon>
        <taxon>Sphingomonadaceae</taxon>
        <taxon>Blastomonas</taxon>
    </lineage>
</organism>